<feature type="non-terminal residue" evidence="3">
    <location>
        <position position="1"/>
    </location>
</feature>
<gene>
    <name evidence="2" type="ORF">OVA965_LOCUS19183</name>
    <name evidence="3" type="ORF">TMI583_LOCUS19196</name>
</gene>
<dbReference type="EMBL" id="CAJOBA010009818">
    <property type="protein sequence ID" value="CAF3860119.1"/>
    <property type="molecule type" value="Genomic_DNA"/>
</dbReference>
<feature type="region of interest" description="Disordered" evidence="1">
    <location>
        <begin position="956"/>
        <end position="985"/>
    </location>
</feature>
<dbReference type="Proteomes" id="UP000677228">
    <property type="component" value="Unassembled WGS sequence"/>
</dbReference>
<comment type="caution">
    <text evidence="3">The sequence shown here is derived from an EMBL/GenBank/DDBJ whole genome shotgun (WGS) entry which is preliminary data.</text>
</comment>
<feature type="compositionally biased region" description="Polar residues" evidence="1">
    <location>
        <begin position="869"/>
        <end position="889"/>
    </location>
</feature>
<reference evidence="3" key="1">
    <citation type="submission" date="2021-02" db="EMBL/GenBank/DDBJ databases">
        <authorList>
            <person name="Nowell W R."/>
        </authorList>
    </citation>
    <scope>NUCLEOTIDE SEQUENCE</scope>
</reference>
<feature type="region of interest" description="Disordered" evidence="1">
    <location>
        <begin position="734"/>
        <end position="759"/>
    </location>
</feature>
<feature type="region of interest" description="Disordered" evidence="1">
    <location>
        <begin position="869"/>
        <end position="893"/>
    </location>
</feature>
<evidence type="ECO:0000256" key="1">
    <source>
        <dbReference type="SAM" id="MobiDB-lite"/>
    </source>
</evidence>
<dbReference type="Proteomes" id="UP000682733">
    <property type="component" value="Unassembled WGS sequence"/>
</dbReference>
<evidence type="ECO:0000313" key="3">
    <source>
        <dbReference type="EMBL" id="CAF3860119.1"/>
    </source>
</evidence>
<evidence type="ECO:0008006" key="5">
    <source>
        <dbReference type="Google" id="ProtNLM"/>
    </source>
</evidence>
<feature type="non-terminal residue" evidence="3">
    <location>
        <position position="1634"/>
    </location>
</feature>
<feature type="region of interest" description="Disordered" evidence="1">
    <location>
        <begin position="672"/>
        <end position="703"/>
    </location>
</feature>
<proteinExistence type="predicted"/>
<evidence type="ECO:0000313" key="4">
    <source>
        <dbReference type="Proteomes" id="UP000682733"/>
    </source>
</evidence>
<sequence length="1634" mass="184852">LRDTDFYIPGDPTSVKKRAKNDNTKDLTKTIKYVDEEMRRVIIIAEQRGLSLPSLFAHEFTRAPLALCDNQNCDLMNQQKKSAAIDYLKQQFPSSFSSSCPTLKGKSALVIDGGSLLEIRPKTRNMTVRQYAEQLLTTVINRQFQQYDRIDVVFDSSESKLVKAFTRRHGNDLDTSSYDLQIDDRLEASYHKFLHKNRAIVAARVRDCWAKPALVELLPEGKLLVAAGPDEYAIKLKKNSSSEQDWLLQSDHVEADTRLLLHTNVIMIDEYKSVVIAATDTDVILLSIAHALTIQLENVIIKSFNSTTKTDTFINSMEIAKKLKHFSIDPIILIVLHALSGSDSTSFIKNITKVKFFRTFFNNWQRFTHLSDFLKTPLSKEAIIDAEKLLLTTYSTTTNAITLDHLRATMAVQSFKEKRKSIVLNLPPTSNSFTLHCLRAARQIKIWGNALEPYLHIQSPNELDGFETVDDQLKIKWISNSEHPADKKLVTCGKCTTGCKNSRCKCGSQNINCTIYCKCPSECCKNQSNHRMSQLSLYATLSQEESDVDDFADREESNLSEEEGQLHSSCNSVNFENDDHIRTQSHNLDMSVQADNDIDGTSFATEHVEHNYCSTSTEEEQEEEHQKWSRIPSKPTIPMSPISNCRSTIASPSQRVLRPRINATEASPNYSNFKLPISPANRSKSTTSTPVTRQCRQSIKSTKRTVSIVNDENALPQNPTSIFSGRKENFLPSSCSDSDGNEHPISTKFRGSSKASRRPLSDLTNQMPLISLRKTQPTKTANGSTITITCSSDQILKTRHTSYSNLSTLEHQESVELHMPRLVRDVVDMTSVNNKASALSSSLFDLSPTQPSIPELVMLATDNTTSRATKTSSLSIGNKNVSTEPSFNSGKRRSIFDDETLNSDIVSEEYNSPCEQLLETSNMFEIGTTINTSKAITVPYKKPSILDSVRRNRKIFSSSTKKRRTSSAAAPIPRRSNRKRPSSTCDVLPIDEEGSHLYENGFEELTGWLIDLLRKGVLVLMTDVKTQYAVILHRRNELVSDAVLRVDSIRSRLTTRFGNKLFFTKLNKRSGTYVAINDLSLYTKVALSSSLHYYNNNSIKIYETQADEKEKHKQCELIFDSIKLLRRSINENLHYFKHLRKSRSTLADFNSTMFWELLEKEIFGKSDNWLKIASVSYDIINCKNERLITPKHYLLANEIFRHERSAQLLSITNRLGHTCGYKTILRLQHEAAEKSKAAFSSLSIINRQRNQQYRHDFAVIVADNFDMNKETVHGENSLHILNQIIVQTPENDEILFIVTELLTEITDQISQTVQLLAQSLASEAVSPVISQLPTIHSNYDPFIDTSLDMKLLGYSISKYFEQQMKTSDPSSPTNLPLLSGFFASFLHFDKRPVHSITFCTPINDNPSLISAAESCLRSTKAELLDKNYQKEAIIVVDEKIYKNCTKVRRETMFEYHHITIYPGDFHLMKTTMIVIWDVLDGSGIALDQSIECSINKLGKGHGGISGKFHESTIDNWINSFSYRALLTSVLHEICGLETTNNNLNSHLECTPTRQAIDETDLAILLKVLKSEHLFSPSSSHARKLLSGKIIHEDIILNICTSFDRGQEALSTYIKERLIDKTVRFEEPLKAMLRL</sequence>
<name>A0A8S2KML8_9BILA</name>
<evidence type="ECO:0000313" key="2">
    <source>
        <dbReference type="EMBL" id="CAF1098692.1"/>
    </source>
</evidence>
<dbReference type="EMBL" id="CAJNOK010009799">
    <property type="protein sequence ID" value="CAF1098692.1"/>
    <property type="molecule type" value="Genomic_DNA"/>
</dbReference>
<feature type="region of interest" description="Disordered" evidence="1">
    <location>
        <begin position="616"/>
        <end position="643"/>
    </location>
</feature>
<organism evidence="3 4">
    <name type="scientific">Didymodactylos carnosus</name>
    <dbReference type="NCBI Taxonomy" id="1234261"/>
    <lineage>
        <taxon>Eukaryota</taxon>
        <taxon>Metazoa</taxon>
        <taxon>Spiralia</taxon>
        <taxon>Gnathifera</taxon>
        <taxon>Rotifera</taxon>
        <taxon>Eurotatoria</taxon>
        <taxon>Bdelloidea</taxon>
        <taxon>Philodinida</taxon>
        <taxon>Philodinidae</taxon>
        <taxon>Didymodactylos</taxon>
    </lineage>
</organism>
<accession>A0A8S2KML8</accession>
<protein>
    <recommendedName>
        <fullName evidence="5">Tesmin/TSO1-like CXC domain-containing protein</fullName>
    </recommendedName>
</protein>
<feature type="compositionally biased region" description="Polar residues" evidence="1">
    <location>
        <begin position="680"/>
        <end position="703"/>
    </location>
</feature>